<evidence type="ECO:0000313" key="3">
    <source>
        <dbReference type="Proteomes" id="UP000527355"/>
    </source>
</evidence>
<accession>A0A7J7TJE1</accession>
<comment type="caution">
    <text evidence="2">The sequence shown here is derived from an EMBL/GenBank/DDBJ whole genome shotgun (WGS) entry which is preliminary data.</text>
</comment>
<sequence>MEPQGNKELSPPRNTRSHAICSRVGPRQTARAPELSFNVRQTLDTALVLALKISSGFFLGRTDGDGTRNQKGSLLCAPSTPATPPPPVRGPGNAFSIPWRTRSHRQHTQGSPGRRVRKARADSRPRPPRPQDTARWLGGASAGA</sequence>
<dbReference type="Proteomes" id="UP000527355">
    <property type="component" value="Unassembled WGS sequence"/>
</dbReference>
<dbReference type="EMBL" id="JABWUV010000016">
    <property type="protein sequence ID" value="KAF6300540.1"/>
    <property type="molecule type" value="Genomic_DNA"/>
</dbReference>
<evidence type="ECO:0000256" key="1">
    <source>
        <dbReference type="SAM" id="MobiDB-lite"/>
    </source>
</evidence>
<feature type="region of interest" description="Disordered" evidence="1">
    <location>
        <begin position="1"/>
        <end position="31"/>
    </location>
</feature>
<keyword evidence="3" id="KW-1185">Reference proteome</keyword>
<proteinExistence type="predicted"/>
<name>A0A7J7TJE1_MYOMY</name>
<feature type="region of interest" description="Disordered" evidence="1">
    <location>
        <begin position="58"/>
        <end position="144"/>
    </location>
</feature>
<evidence type="ECO:0000313" key="2">
    <source>
        <dbReference type="EMBL" id="KAF6300540.1"/>
    </source>
</evidence>
<protein>
    <submittedName>
        <fullName evidence="2">Uncharacterized protein</fullName>
    </submittedName>
</protein>
<organism evidence="2 3">
    <name type="scientific">Myotis myotis</name>
    <name type="common">Greater mouse-eared bat</name>
    <name type="synonym">Vespertilio myotis</name>
    <dbReference type="NCBI Taxonomy" id="51298"/>
    <lineage>
        <taxon>Eukaryota</taxon>
        <taxon>Metazoa</taxon>
        <taxon>Chordata</taxon>
        <taxon>Craniata</taxon>
        <taxon>Vertebrata</taxon>
        <taxon>Euteleostomi</taxon>
        <taxon>Mammalia</taxon>
        <taxon>Eutheria</taxon>
        <taxon>Laurasiatheria</taxon>
        <taxon>Chiroptera</taxon>
        <taxon>Yangochiroptera</taxon>
        <taxon>Vespertilionidae</taxon>
        <taxon>Myotis</taxon>
    </lineage>
</organism>
<dbReference type="AlphaFoldDB" id="A0A7J7TJE1"/>
<reference evidence="2 3" key="1">
    <citation type="journal article" date="2020" name="Nature">
        <title>Six reference-quality genomes reveal evolution of bat adaptations.</title>
        <authorList>
            <person name="Jebb D."/>
            <person name="Huang Z."/>
            <person name="Pippel M."/>
            <person name="Hughes G.M."/>
            <person name="Lavrichenko K."/>
            <person name="Devanna P."/>
            <person name="Winkler S."/>
            <person name="Jermiin L.S."/>
            <person name="Skirmuntt E.C."/>
            <person name="Katzourakis A."/>
            <person name="Burkitt-Gray L."/>
            <person name="Ray D.A."/>
            <person name="Sullivan K.A.M."/>
            <person name="Roscito J.G."/>
            <person name="Kirilenko B.M."/>
            <person name="Davalos L.M."/>
            <person name="Corthals A.P."/>
            <person name="Power M.L."/>
            <person name="Jones G."/>
            <person name="Ransome R.D."/>
            <person name="Dechmann D.K.N."/>
            <person name="Locatelli A.G."/>
            <person name="Puechmaille S.J."/>
            <person name="Fedrigo O."/>
            <person name="Jarvis E.D."/>
            <person name="Hiller M."/>
            <person name="Vernes S.C."/>
            <person name="Myers E.W."/>
            <person name="Teeling E.C."/>
        </authorList>
    </citation>
    <scope>NUCLEOTIDE SEQUENCE [LARGE SCALE GENOMIC DNA]</scope>
    <source>
        <strain evidence="2">MMyoMyo1</strain>
        <tissue evidence="2">Flight muscle</tissue>
    </source>
</reference>
<gene>
    <name evidence="2" type="ORF">mMyoMyo1_009023</name>
</gene>